<dbReference type="InterPro" id="IPR005467">
    <property type="entry name" value="His_kinase_dom"/>
</dbReference>
<dbReference type="CDD" id="cd00075">
    <property type="entry name" value="HATPase"/>
    <property type="match status" value="1"/>
</dbReference>
<name>A0A0R3N5A4_9BRAD</name>
<dbReference type="InterPro" id="IPR003594">
    <property type="entry name" value="HATPase_dom"/>
</dbReference>
<dbReference type="RefSeq" id="WP_057843504.1">
    <property type="nucleotide sequence ID" value="NZ_LLYA01000112.1"/>
</dbReference>
<dbReference type="PROSITE" id="PS50109">
    <property type="entry name" value="HIS_KIN"/>
    <property type="match status" value="1"/>
</dbReference>
<dbReference type="InterPro" id="IPR035965">
    <property type="entry name" value="PAS-like_dom_sf"/>
</dbReference>
<dbReference type="Pfam" id="PF00512">
    <property type="entry name" value="HisKA"/>
    <property type="match status" value="1"/>
</dbReference>
<accession>A0A0R3N5A4</accession>
<keyword evidence="5 9" id="KW-0418">Kinase</keyword>
<evidence type="ECO:0000256" key="4">
    <source>
        <dbReference type="ARBA" id="ARBA00022679"/>
    </source>
</evidence>
<dbReference type="SUPFAM" id="SSF47384">
    <property type="entry name" value="Homodimeric domain of signal transducing histidine kinase"/>
    <property type="match status" value="1"/>
</dbReference>
<dbReference type="SMART" id="SM00387">
    <property type="entry name" value="HATPase_c"/>
    <property type="match status" value="1"/>
</dbReference>
<proteinExistence type="predicted"/>
<dbReference type="InterPro" id="IPR003661">
    <property type="entry name" value="HisK_dim/P_dom"/>
</dbReference>
<keyword evidence="4" id="KW-0808">Transferase</keyword>
<dbReference type="EMBL" id="LLYA01000112">
    <property type="protein sequence ID" value="KRR27657.1"/>
    <property type="molecule type" value="Genomic_DNA"/>
</dbReference>
<dbReference type="SUPFAM" id="SSF55874">
    <property type="entry name" value="ATPase domain of HSP90 chaperone/DNA topoisomerase II/histidine kinase"/>
    <property type="match status" value="1"/>
</dbReference>
<dbReference type="PANTHER" id="PTHR43711:SF1">
    <property type="entry name" value="HISTIDINE KINASE 1"/>
    <property type="match status" value="1"/>
</dbReference>
<keyword evidence="3" id="KW-0597">Phosphoprotein</keyword>
<evidence type="ECO:0000256" key="3">
    <source>
        <dbReference type="ARBA" id="ARBA00022553"/>
    </source>
</evidence>
<dbReference type="Gene3D" id="3.30.450.20">
    <property type="entry name" value="PAS domain"/>
    <property type="match status" value="1"/>
</dbReference>
<evidence type="ECO:0000256" key="2">
    <source>
        <dbReference type="ARBA" id="ARBA00012438"/>
    </source>
</evidence>
<dbReference type="SUPFAM" id="SSF55785">
    <property type="entry name" value="PYP-like sensor domain (PAS domain)"/>
    <property type="match status" value="1"/>
</dbReference>
<dbReference type="PRINTS" id="PR00344">
    <property type="entry name" value="BCTRLSENSOR"/>
</dbReference>
<dbReference type="GO" id="GO:0000155">
    <property type="term" value="F:phosphorelay sensor kinase activity"/>
    <property type="evidence" value="ECO:0007669"/>
    <property type="project" value="InterPro"/>
</dbReference>
<organism evidence="9 10">
    <name type="scientific">Bradyrhizobium retamae</name>
    <dbReference type="NCBI Taxonomy" id="1300035"/>
    <lineage>
        <taxon>Bacteria</taxon>
        <taxon>Pseudomonadati</taxon>
        <taxon>Pseudomonadota</taxon>
        <taxon>Alphaproteobacteria</taxon>
        <taxon>Hyphomicrobiales</taxon>
        <taxon>Nitrobacteraceae</taxon>
        <taxon>Bradyrhizobium</taxon>
    </lineage>
</organism>
<keyword evidence="7" id="KW-0175">Coiled coil</keyword>
<dbReference type="CDD" id="cd00082">
    <property type="entry name" value="HisKA"/>
    <property type="match status" value="1"/>
</dbReference>
<reference evidence="9 10" key="1">
    <citation type="submission" date="2014-03" db="EMBL/GenBank/DDBJ databases">
        <title>Bradyrhizobium valentinum sp. nov., isolated from effective nodules of Lupinus mariae-josephae, a lupine endemic of basic-lime soils in Eastern Spain.</title>
        <authorList>
            <person name="Duran D."/>
            <person name="Rey L."/>
            <person name="Navarro A."/>
            <person name="Busquets A."/>
            <person name="Imperial J."/>
            <person name="Ruiz-Argueso T."/>
        </authorList>
    </citation>
    <scope>NUCLEOTIDE SEQUENCE [LARGE SCALE GENOMIC DNA]</scope>
    <source>
        <strain evidence="9 10">Ro19</strain>
    </source>
</reference>
<dbReference type="Gene3D" id="1.10.287.130">
    <property type="match status" value="1"/>
</dbReference>
<dbReference type="InterPro" id="IPR036890">
    <property type="entry name" value="HATPase_C_sf"/>
</dbReference>
<evidence type="ECO:0000256" key="7">
    <source>
        <dbReference type="SAM" id="Coils"/>
    </source>
</evidence>
<dbReference type="Pfam" id="PF02518">
    <property type="entry name" value="HATPase_c"/>
    <property type="match status" value="1"/>
</dbReference>
<dbReference type="InterPro" id="IPR000014">
    <property type="entry name" value="PAS"/>
</dbReference>
<comment type="catalytic activity">
    <reaction evidence="1">
        <text>ATP + protein L-histidine = ADP + protein N-phospho-L-histidine.</text>
        <dbReference type="EC" id="2.7.13.3"/>
    </reaction>
</comment>
<dbReference type="AlphaFoldDB" id="A0A0R3N5A4"/>
<gene>
    <name evidence="9" type="ORF">CQ13_04565</name>
</gene>
<protein>
    <recommendedName>
        <fullName evidence="2">histidine kinase</fullName>
        <ecNumber evidence="2">2.7.13.3</ecNumber>
    </recommendedName>
</protein>
<evidence type="ECO:0000256" key="6">
    <source>
        <dbReference type="ARBA" id="ARBA00023012"/>
    </source>
</evidence>
<dbReference type="Pfam" id="PF13426">
    <property type="entry name" value="PAS_9"/>
    <property type="match status" value="1"/>
</dbReference>
<evidence type="ECO:0000256" key="5">
    <source>
        <dbReference type="ARBA" id="ARBA00022777"/>
    </source>
</evidence>
<evidence type="ECO:0000259" key="8">
    <source>
        <dbReference type="PROSITE" id="PS50109"/>
    </source>
</evidence>
<dbReference type="InterPro" id="IPR050736">
    <property type="entry name" value="Sensor_HK_Regulatory"/>
</dbReference>
<dbReference type="PANTHER" id="PTHR43711">
    <property type="entry name" value="TWO-COMPONENT HISTIDINE KINASE"/>
    <property type="match status" value="1"/>
</dbReference>
<comment type="caution">
    <text evidence="9">The sequence shown here is derived from an EMBL/GenBank/DDBJ whole genome shotgun (WGS) entry which is preliminary data.</text>
</comment>
<dbReference type="Gene3D" id="3.30.565.10">
    <property type="entry name" value="Histidine kinase-like ATPase, C-terminal domain"/>
    <property type="match status" value="1"/>
</dbReference>
<evidence type="ECO:0000313" key="9">
    <source>
        <dbReference type="EMBL" id="KRR27657.1"/>
    </source>
</evidence>
<dbReference type="InterPro" id="IPR036097">
    <property type="entry name" value="HisK_dim/P_sf"/>
</dbReference>
<feature type="domain" description="Histidine kinase" evidence="8">
    <location>
        <begin position="177"/>
        <end position="389"/>
    </location>
</feature>
<evidence type="ECO:0000256" key="1">
    <source>
        <dbReference type="ARBA" id="ARBA00000085"/>
    </source>
</evidence>
<dbReference type="Proteomes" id="UP000052023">
    <property type="component" value="Unassembled WGS sequence"/>
</dbReference>
<dbReference type="EC" id="2.7.13.3" evidence="2"/>
<feature type="coiled-coil region" evidence="7">
    <location>
        <begin position="129"/>
        <end position="173"/>
    </location>
</feature>
<dbReference type="SMART" id="SM00388">
    <property type="entry name" value="HisKA"/>
    <property type="match status" value="1"/>
</dbReference>
<dbReference type="InterPro" id="IPR004358">
    <property type="entry name" value="Sig_transdc_His_kin-like_C"/>
</dbReference>
<dbReference type="OrthoDB" id="9795133at2"/>
<evidence type="ECO:0000313" key="10">
    <source>
        <dbReference type="Proteomes" id="UP000052023"/>
    </source>
</evidence>
<sequence>MSDPSHDRDPASVEDLDDLYENAPCGYLSLRPDARIAKANRTLATWVEYEPAEIPGKPMTDLLNVAGGIFFETHVRPLLRMQGFFNEFAIDMVTKAGNRIPVLANAVERRDEAGGLLFTRLTIFRATDRRRFERELLDARAAAEAARQQSEQLRILTEASLRAERETAELREQFIAVLGHDLRNPLASLSAGARMMLRVRSPEEAVKFEAMMQNSVARMAKMIDSVMDFARGRMGGGLTLGQRAFQALEPVLDQVVAELASAHPERAIEAHFDLGTPVHCDAPRIAQLFSNLLGNAITHGAPDAPIRVEGQVRNQSFELSVANAGQPISEKAMERLFQPFYRGEVRPSQQGLGLGLYIASEIAKAHGGTLAVTSVQDETRFTFSMPLAPPAL</sequence>
<dbReference type="SMART" id="SM00091">
    <property type="entry name" value="PAS"/>
    <property type="match status" value="1"/>
</dbReference>
<keyword evidence="10" id="KW-1185">Reference proteome</keyword>
<dbReference type="CDD" id="cd00130">
    <property type="entry name" value="PAS"/>
    <property type="match status" value="1"/>
</dbReference>
<keyword evidence="6" id="KW-0902">Two-component regulatory system</keyword>